<evidence type="ECO:0000313" key="3">
    <source>
        <dbReference type="Proteomes" id="UP001589575"/>
    </source>
</evidence>
<dbReference type="EMBL" id="JBHMFI010000001">
    <property type="protein sequence ID" value="MFB9072284.1"/>
    <property type="molecule type" value="Genomic_DNA"/>
</dbReference>
<protein>
    <submittedName>
        <fullName evidence="2">Uncharacterized protein</fullName>
    </submittedName>
</protein>
<keyword evidence="3" id="KW-1185">Reference proteome</keyword>
<feature type="region of interest" description="Disordered" evidence="1">
    <location>
        <begin position="1"/>
        <end position="90"/>
    </location>
</feature>
<comment type="caution">
    <text evidence="2">The sequence shown here is derived from an EMBL/GenBank/DDBJ whole genome shotgun (WGS) entry which is preliminary data.</text>
</comment>
<accession>A0ABV5G037</accession>
<reference evidence="2 3" key="1">
    <citation type="submission" date="2024-09" db="EMBL/GenBank/DDBJ databases">
        <authorList>
            <person name="Sun Q."/>
            <person name="Mori K."/>
        </authorList>
    </citation>
    <scope>NUCLEOTIDE SEQUENCE [LARGE SCALE GENOMIC DNA]</scope>
    <source>
        <strain evidence="2 3">CCM 7609</strain>
    </source>
</reference>
<gene>
    <name evidence="2" type="ORF">ACFFX0_14170</name>
</gene>
<evidence type="ECO:0000313" key="2">
    <source>
        <dbReference type="EMBL" id="MFB9072284.1"/>
    </source>
</evidence>
<proteinExistence type="predicted"/>
<dbReference type="Proteomes" id="UP001589575">
    <property type="component" value="Unassembled WGS sequence"/>
</dbReference>
<feature type="compositionally biased region" description="Basic residues" evidence="1">
    <location>
        <begin position="57"/>
        <end position="70"/>
    </location>
</feature>
<feature type="compositionally biased region" description="Low complexity" evidence="1">
    <location>
        <begin position="80"/>
        <end position="90"/>
    </location>
</feature>
<evidence type="ECO:0000256" key="1">
    <source>
        <dbReference type="SAM" id="MobiDB-lite"/>
    </source>
</evidence>
<sequence>MRSPRWAGRCRPHRPGRTIQREDTASGPIASRVTPGSIRPTSILTGQSQTSQIQTHRWPRWGRWRCRGGRSRPGCPPPASSASCPTLPVR</sequence>
<organism evidence="2 3">
    <name type="scientific">Citricoccus parietis</name>
    <dbReference type="NCBI Taxonomy" id="592307"/>
    <lineage>
        <taxon>Bacteria</taxon>
        <taxon>Bacillati</taxon>
        <taxon>Actinomycetota</taxon>
        <taxon>Actinomycetes</taxon>
        <taxon>Micrococcales</taxon>
        <taxon>Micrococcaceae</taxon>
        <taxon>Citricoccus</taxon>
    </lineage>
</organism>
<name>A0ABV5G037_9MICC</name>
<feature type="compositionally biased region" description="Polar residues" evidence="1">
    <location>
        <begin position="39"/>
        <end position="55"/>
    </location>
</feature>